<evidence type="ECO:0000256" key="1">
    <source>
        <dbReference type="SAM" id="MobiDB-lite"/>
    </source>
</evidence>
<feature type="compositionally biased region" description="Basic and acidic residues" evidence="1">
    <location>
        <begin position="33"/>
        <end position="42"/>
    </location>
</feature>
<feature type="compositionally biased region" description="Basic and acidic residues" evidence="1">
    <location>
        <begin position="237"/>
        <end position="247"/>
    </location>
</feature>
<evidence type="ECO:0000313" key="2">
    <source>
        <dbReference type="EMBL" id="GMF32935.1"/>
    </source>
</evidence>
<dbReference type="AlphaFoldDB" id="A0A9W6X746"/>
<sequence length="280" mass="30155">MHQFMVATPGQVPAEDSDADMEGEEQNGSSDLLAERSEESINGKEMPTETAGSSDTDEDPGISVIAVSPSTNNGAPLAEWLQLLRSTVIDVAVNGHCEWLAYFATLYNEAAQMLMDDRTSALANHLAQHRTKTVKAHVSMLCWGQAHAHQGDGYACAGDNLCVGHKSYGARAGAQGNVRDDESGEGDDGLVRKPTEPQEVLTSQAAAEGTSSSSQMNLKTSRVSTSSVEQQTQWRQLETRHADRASDHWSVPPATEQEESLPDPEPRTDRESVGDAPPLR</sequence>
<feature type="compositionally biased region" description="Polar residues" evidence="1">
    <location>
        <begin position="200"/>
        <end position="236"/>
    </location>
</feature>
<protein>
    <submittedName>
        <fullName evidence="2">Unnamed protein product</fullName>
    </submittedName>
</protein>
<feature type="compositionally biased region" description="Acidic residues" evidence="1">
    <location>
        <begin position="15"/>
        <end position="25"/>
    </location>
</feature>
<organism evidence="2 3">
    <name type="scientific">Phytophthora fragariaefolia</name>
    <dbReference type="NCBI Taxonomy" id="1490495"/>
    <lineage>
        <taxon>Eukaryota</taxon>
        <taxon>Sar</taxon>
        <taxon>Stramenopiles</taxon>
        <taxon>Oomycota</taxon>
        <taxon>Peronosporomycetes</taxon>
        <taxon>Peronosporales</taxon>
        <taxon>Peronosporaceae</taxon>
        <taxon>Phytophthora</taxon>
    </lineage>
</organism>
<feature type="region of interest" description="Disordered" evidence="1">
    <location>
        <begin position="1"/>
        <end position="62"/>
    </location>
</feature>
<feature type="region of interest" description="Disordered" evidence="1">
    <location>
        <begin position="173"/>
        <end position="280"/>
    </location>
</feature>
<feature type="compositionally biased region" description="Basic and acidic residues" evidence="1">
    <location>
        <begin position="264"/>
        <end position="273"/>
    </location>
</feature>
<proteinExistence type="predicted"/>
<keyword evidence="3" id="KW-1185">Reference proteome</keyword>
<dbReference type="Proteomes" id="UP001165121">
    <property type="component" value="Unassembled WGS sequence"/>
</dbReference>
<evidence type="ECO:0000313" key="3">
    <source>
        <dbReference type="Proteomes" id="UP001165121"/>
    </source>
</evidence>
<accession>A0A9W6X746</accession>
<gene>
    <name evidence="2" type="ORF">Pfra01_000799700</name>
</gene>
<name>A0A9W6X746_9STRA</name>
<reference evidence="2" key="1">
    <citation type="submission" date="2023-04" db="EMBL/GenBank/DDBJ databases">
        <title>Phytophthora fragariaefolia NBRC 109709.</title>
        <authorList>
            <person name="Ichikawa N."/>
            <person name="Sato H."/>
            <person name="Tonouchi N."/>
        </authorList>
    </citation>
    <scope>NUCLEOTIDE SEQUENCE</scope>
    <source>
        <strain evidence="2">NBRC 109709</strain>
    </source>
</reference>
<dbReference type="EMBL" id="BSXT01000714">
    <property type="protein sequence ID" value="GMF32935.1"/>
    <property type="molecule type" value="Genomic_DNA"/>
</dbReference>
<comment type="caution">
    <text evidence="2">The sequence shown here is derived from an EMBL/GenBank/DDBJ whole genome shotgun (WGS) entry which is preliminary data.</text>
</comment>